<evidence type="ECO:0000313" key="7">
    <source>
        <dbReference type="Proteomes" id="UP001597521"/>
    </source>
</evidence>
<evidence type="ECO:0000259" key="5">
    <source>
        <dbReference type="Pfam" id="PF09084"/>
    </source>
</evidence>
<evidence type="ECO:0000256" key="4">
    <source>
        <dbReference type="SAM" id="SignalP"/>
    </source>
</evidence>
<sequence length="320" mass="33554">MKITLKSLLGGAAVATLATVSVLAQDAGNLTLGFPGGVGPTDIPAILALQELEAQGWTTNYIEFDSPDIQTQALLNGDIQVASMGPATVFAANIAGADLRIVSNNNSIDFIVLAKTGIEECADLDGEIVAYHSTGSTTTAHLYRYIADNCPEITPNYMVLSGSANRAAALLNGQIAGTIVRMEDWIAATGGEDERAKILALLAETQSTLLTQTIVVSAKNVEAERGEVEAFVDALHAQFAKVYEDPAAYAELAAPYLDGASVETVAAVYGALVESELFPKEKALSPDQIADTIAFYEEAGRAEPGALTPENVADFTLADR</sequence>
<feature type="signal peptide" evidence="4">
    <location>
        <begin position="1"/>
        <end position="24"/>
    </location>
</feature>
<dbReference type="Proteomes" id="UP001597521">
    <property type="component" value="Unassembled WGS sequence"/>
</dbReference>
<organism evidence="6 7">
    <name type="scientific">Devosia albogilva</name>
    <dbReference type="NCBI Taxonomy" id="429726"/>
    <lineage>
        <taxon>Bacteria</taxon>
        <taxon>Pseudomonadati</taxon>
        <taxon>Pseudomonadota</taxon>
        <taxon>Alphaproteobacteria</taxon>
        <taxon>Hyphomicrobiales</taxon>
        <taxon>Devosiaceae</taxon>
        <taxon>Devosia</taxon>
    </lineage>
</organism>
<evidence type="ECO:0000256" key="3">
    <source>
        <dbReference type="ARBA" id="ARBA00022729"/>
    </source>
</evidence>
<reference evidence="7" key="1">
    <citation type="journal article" date="2019" name="Int. J. Syst. Evol. Microbiol.">
        <title>The Global Catalogue of Microorganisms (GCM) 10K type strain sequencing project: providing services to taxonomists for standard genome sequencing and annotation.</title>
        <authorList>
            <consortium name="The Broad Institute Genomics Platform"/>
            <consortium name="The Broad Institute Genome Sequencing Center for Infectious Disease"/>
            <person name="Wu L."/>
            <person name="Ma J."/>
        </authorList>
    </citation>
    <scope>NUCLEOTIDE SEQUENCE [LARGE SCALE GENOMIC DNA]</scope>
    <source>
        <strain evidence="7">CCM 7427</strain>
    </source>
</reference>
<comment type="caution">
    <text evidence="6">The sequence shown here is derived from an EMBL/GenBank/DDBJ whole genome shotgun (WGS) entry which is preliminary data.</text>
</comment>
<evidence type="ECO:0000313" key="6">
    <source>
        <dbReference type="EMBL" id="MFD2647388.1"/>
    </source>
</evidence>
<dbReference type="EMBL" id="JBHUNP010000001">
    <property type="protein sequence ID" value="MFD2647388.1"/>
    <property type="molecule type" value="Genomic_DNA"/>
</dbReference>
<dbReference type="PANTHER" id="PTHR30024:SF47">
    <property type="entry name" value="TAURINE-BINDING PERIPLASMIC PROTEIN"/>
    <property type="match status" value="1"/>
</dbReference>
<dbReference type="InterPro" id="IPR015168">
    <property type="entry name" value="SsuA/THI5"/>
</dbReference>
<keyword evidence="3 4" id="KW-0732">Signal</keyword>
<dbReference type="Pfam" id="PF09084">
    <property type="entry name" value="NMT1"/>
    <property type="match status" value="1"/>
</dbReference>
<protein>
    <submittedName>
        <fullName evidence="6">ABC transporter substrate-binding protein</fullName>
    </submittedName>
</protein>
<comment type="subcellular location">
    <subcellularLocation>
        <location evidence="1">Periplasm</location>
    </subcellularLocation>
</comment>
<feature type="domain" description="SsuA/THI5-like" evidence="5">
    <location>
        <begin position="63"/>
        <end position="247"/>
    </location>
</feature>
<accession>A0ABW5QII0</accession>
<dbReference type="RefSeq" id="WP_386832415.1">
    <property type="nucleotide sequence ID" value="NZ_JBHUNP010000001.1"/>
</dbReference>
<gene>
    <name evidence="6" type="ORF">ACFSX5_06195</name>
</gene>
<evidence type="ECO:0000256" key="2">
    <source>
        <dbReference type="ARBA" id="ARBA00010742"/>
    </source>
</evidence>
<dbReference type="SUPFAM" id="SSF53850">
    <property type="entry name" value="Periplasmic binding protein-like II"/>
    <property type="match status" value="1"/>
</dbReference>
<feature type="chain" id="PRO_5045419550" evidence="4">
    <location>
        <begin position="25"/>
        <end position="320"/>
    </location>
</feature>
<name>A0ABW5QII0_9HYPH</name>
<comment type="similarity">
    <text evidence="2">Belongs to the bacterial solute-binding protein SsuA/TauA family.</text>
</comment>
<dbReference type="Gene3D" id="3.40.190.10">
    <property type="entry name" value="Periplasmic binding protein-like II"/>
    <property type="match status" value="2"/>
</dbReference>
<dbReference type="PANTHER" id="PTHR30024">
    <property type="entry name" value="ALIPHATIC SULFONATES-BINDING PROTEIN-RELATED"/>
    <property type="match status" value="1"/>
</dbReference>
<keyword evidence="7" id="KW-1185">Reference proteome</keyword>
<proteinExistence type="inferred from homology"/>
<evidence type="ECO:0000256" key="1">
    <source>
        <dbReference type="ARBA" id="ARBA00004418"/>
    </source>
</evidence>